<evidence type="ECO:0000256" key="1">
    <source>
        <dbReference type="SAM" id="SignalP"/>
    </source>
</evidence>
<gene>
    <name evidence="2" type="ORF">MLI01_21970</name>
</gene>
<dbReference type="PROSITE" id="PS51257">
    <property type="entry name" value="PROKAR_LIPOPROTEIN"/>
    <property type="match status" value="1"/>
</dbReference>
<evidence type="ECO:0000313" key="2">
    <source>
        <dbReference type="EMBL" id="GEC76052.1"/>
    </source>
</evidence>
<feature type="chain" id="PRO_5021496028" description="DUF3558 domain-containing protein" evidence="1">
    <location>
        <begin position="31"/>
        <end position="210"/>
    </location>
</feature>
<sequence>MAVRPTYPPLLSLLAVTAALLLASCSSAPADQSSAPADDAGAPTAAPADSADTVITCADIEPLAAPITAGFAFSPDDSSEDASGTTCVWINDAVASASTALEDYASLAVGIDETTWSMDELSTLSGAIDDSRAAALDGRVLLLGDGDTLGEVGSVQLLSPRGTVTIVATGMLLSASADTAIPVDSVIDVAADVAALRPNDSHPPSDAARS</sequence>
<reference evidence="2 3" key="1">
    <citation type="submission" date="2019-06" db="EMBL/GenBank/DDBJ databases">
        <title>Whole genome shotgun sequence of Microbacterium liquefaciens NBRC 15037.</title>
        <authorList>
            <person name="Hosoyama A."/>
            <person name="Uohara A."/>
            <person name="Ohji S."/>
            <person name="Ichikawa N."/>
        </authorList>
    </citation>
    <scope>NUCLEOTIDE SEQUENCE [LARGE SCALE GENOMIC DNA]</scope>
    <source>
        <strain evidence="2 3">NBRC 15037</strain>
    </source>
</reference>
<evidence type="ECO:0008006" key="4">
    <source>
        <dbReference type="Google" id="ProtNLM"/>
    </source>
</evidence>
<dbReference type="Proteomes" id="UP000317410">
    <property type="component" value="Unassembled WGS sequence"/>
</dbReference>
<feature type="signal peptide" evidence="1">
    <location>
        <begin position="1"/>
        <end position="30"/>
    </location>
</feature>
<dbReference type="EMBL" id="BJNQ01000014">
    <property type="protein sequence ID" value="GEC76052.1"/>
    <property type="molecule type" value="Genomic_DNA"/>
</dbReference>
<protein>
    <recommendedName>
        <fullName evidence="4">DUF3558 domain-containing protein</fullName>
    </recommendedName>
</protein>
<keyword evidence="1" id="KW-0732">Signal</keyword>
<dbReference type="RefSeq" id="WP_141386946.1">
    <property type="nucleotide sequence ID" value="NZ_BJNQ01000014.1"/>
</dbReference>
<name>A0A4Y4B997_MICMQ</name>
<comment type="caution">
    <text evidence="2">The sequence shown here is derived from an EMBL/GenBank/DDBJ whole genome shotgun (WGS) entry which is preliminary data.</text>
</comment>
<evidence type="ECO:0000313" key="3">
    <source>
        <dbReference type="Proteomes" id="UP000317410"/>
    </source>
</evidence>
<accession>A0A4Y4B997</accession>
<organism evidence="2 3">
    <name type="scientific">Microbacterium maritypicum</name>
    <name type="common">Microbacterium liquefaciens</name>
    <dbReference type="NCBI Taxonomy" id="33918"/>
    <lineage>
        <taxon>Bacteria</taxon>
        <taxon>Bacillati</taxon>
        <taxon>Actinomycetota</taxon>
        <taxon>Actinomycetes</taxon>
        <taxon>Micrococcales</taxon>
        <taxon>Microbacteriaceae</taxon>
        <taxon>Microbacterium</taxon>
    </lineage>
</organism>
<dbReference type="AlphaFoldDB" id="A0A4Y4B997"/>
<proteinExistence type="predicted"/>